<dbReference type="AlphaFoldDB" id="A0A6C0GIM2"/>
<protein>
    <recommendedName>
        <fullName evidence="3">MafI family immunity protein</fullName>
    </recommendedName>
</protein>
<sequence>MFFEPKAKKKTREFVKYINFLSQTCSNEYIDTFGLTKRQLLQKFITETEEYIKYNEWGVGLEHILVQLYEVEFTIDEKAIQLAKDALHECGFELDKWKIIDELKAK</sequence>
<name>A0A6C0GIM2_9BACT</name>
<organism evidence="1 2">
    <name type="scientific">Rhodocytophaga rosea</name>
    <dbReference type="NCBI Taxonomy" id="2704465"/>
    <lineage>
        <taxon>Bacteria</taxon>
        <taxon>Pseudomonadati</taxon>
        <taxon>Bacteroidota</taxon>
        <taxon>Cytophagia</taxon>
        <taxon>Cytophagales</taxon>
        <taxon>Rhodocytophagaceae</taxon>
        <taxon>Rhodocytophaga</taxon>
    </lineage>
</organism>
<keyword evidence="2" id="KW-1185">Reference proteome</keyword>
<dbReference type="Proteomes" id="UP000480178">
    <property type="component" value="Chromosome"/>
</dbReference>
<dbReference type="KEGG" id="rhoz:GXP67_14965"/>
<dbReference type="EMBL" id="CP048222">
    <property type="protein sequence ID" value="QHT67848.1"/>
    <property type="molecule type" value="Genomic_DNA"/>
</dbReference>
<reference evidence="1 2" key="1">
    <citation type="submission" date="2020-01" db="EMBL/GenBank/DDBJ databases">
        <authorList>
            <person name="Kim M.K."/>
        </authorList>
    </citation>
    <scope>NUCLEOTIDE SEQUENCE [LARGE SCALE GENOMIC DNA]</scope>
    <source>
        <strain evidence="1 2">172606-1</strain>
    </source>
</reference>
<gene>
    <name evidence="1" type="ORF">GXP67_14965</name>
</gene>
<dbReference type="RefSeq" id="WP_162443870.1">
    <property type="nucleotide sequence ID" value="NZ_CP048222.1"/>
</dbReference>
<evidence type="ECO:0008006" key="3">
    <source>
        <dbReference type="Google" id="ProtNLM"/>
    </source>
</evidence>
<accession>A0A6C0GIM2</accession>
<proteinExistence type="predicted"/>
<evidence type="ECO:0000313" key="2">
    <source>
        <dbReference type="Proteomes" id="UP000480178"/>
    </source>
</evidence>
<evidence type="ECO:0000313" key="1">
    <source>
        <dbReference type="EMBL" id="QHT67848.1"/>
    </source>
</evidence>